<keyword evidence="2" id="KW-1185">Reference proteome</keyword>
<evidence type="ECO:0000313" key="1">
    <source>
        <dbReference type="EMBL" id="KAH7904123.1"/>
    </source>
</evidence>
<name>A0ACB7ZUW4_9AGAM</name>
<protein>
    <submittedName>
        <fullName evidence="1">Uncharacterized protein</fullName>
    </submittedName>
</protein>
<dbReference type="Proteomes" id="UP000790377">
    <property type="component" value="Unassembled WGS sequence"/>
</dbReference>
<sequence length="1159" mass="130175">MRGGKKAADKAAIAPPTFVFDERPVTAVPSQLMSRGADELTLQAMIDKSVLGYAKYHLLDGDSKIKFGLWNDRRLVEDEAKKVMASIEREGMMGFLKENMMPIVVRKSDIDAMKITKDDSLGAGLPELTLKRSEVDIQGASGQHRMWAVQKIFSNWKKEADLLEAGTKKIIGKRNPTDIDHRNYNGMRQQLGVIKGNMNEFGWWGVKVYDAEVLLKDGNAAAKRLSQNKVLYEYVETEEEKMVAFIRELDAAPKSHYAKLYQDMKEKAVKTSSKMSRVIHCEEMVRMLSLLLKLGPYFRSMKKMSLPFMSSVIDTHAGFLYMFVDRCCTVYRQLASPDPFPSYAEIKGLLDSVVRANDKEATEYIQAKTKLHEYQQQILRAKRGGLDIFKGAIGEIDVVFKAEIRHPSRLGIFDDDNDNDIQTYGDEVVKRLQAFWRKNLIGPAEDSDIYNKILARTAVWFCPVSWSGDRPTPLLSPESFLAAHDSMSKYKHSIREICRWFEPLVDFLHQPITRSQDFSDFTCSMFNVIQRSPWFKVEDKVTLKQEIFYAFWNNRDNLFLPLEYMVTDEEVISKRLVSKAELAKHFEKPKDVHGLSPDEFKARSIRAAQAKALSAAMLEATKAANLHEASRAVKGMAGMLTTTWEFADKGQNKARDWNPCIHYLLFEMLNVAWYRPAIFVQPVVELRKHLFDCVAKYDSLKNSIGYYGDVQRVPNFSWWDELVLPADPEAITDDEGNELSLEAMETAVRQRASVQADFDEIQGLVKKIEASMAARYTEVDEDGKVISYIAEDVSTILQTLAVTIAMNSDRNRFLAEHSKDTMKYDPNDFQRPDFVFAKHKLNPRSIPRCNDQSNGPGYAKGHPIAKLTKSKATVLEKADNTGERQQKASPDVEVDSEDELAGKSAQGTTNDDHSRDADEPGANDNGVTTDPGPPCAHADKSTHIVCVDDVDNAHSSGQRDNDESITPPADPSTPQGLDTSSQPLGDGSGSDAGTPLDLPTPTSTSSATPPHTQEQRRATSEHVEDLWSYAHGDVDTTFHDNDRQDQEDIGSQRDYMPISPRHSPDQITPPRKNASRSSSPHSPSPPANNQLQRTRQRSNARASPPAATTSIAPKRARPQGSSGLSPEMKKTRTTGGHRLRRYKSPSPDDDDFERVENTI</sequence>
<accession>A0ACB7ZUW4</accession>
<organism evidence="1 2">
    <name type="scientific">Hygrophoropsis aurantiaca</name>
    <dbReference type="NCBI Taxonomy" id="72124"/>
    <lineage>
        <taxon>Eukaryota</taxon>
        <taxon>Fungi</taxon>
        <taxon>Dikarya</taxon>
        <taxon>Basidiomycota</taxon>
        <taxon>Agaricomycotina</taxon>
        <taxon>Agaricomycetes</taxon>
        <taxon>Agaricomycetidae</taxon>
        <taxon>Boletales</taxon>
        <taxon>Coniophorineae</taxon>
        <taxon>Hygrophoropsidaceae</taxon>
        <taxon>Hygrophoropsis</taxon>
    </lineage>
</organism>
<proteinExistence type="predicted"/>
<evidence type="ECO:0000313" key="2">
    <source>
        <dbReference type="Proteomes" id="UP000790377"/>
    </source>
</evidence>
<gene>
    <name evidence="1" type="ORF">BJ138DRAFT_1167090</name>
</gene>
<comment type="caution">
    <text evidence="1">The sequence shown here is derived from an EMBL/GenBank/DDBJ whole genome shotgun (WGS) entry which is preliminary data.</text>
</comment>
<reference evidence="1" key="1">
    <citation type="journal article" date="2021" name="New Phytol.">
        <title>Evolutionary innovations through gain and loss of genes in the ectomycorrhizal Boletales.</title>
        <authorList>
            <person name="Wu G."/>
            <person name="Miyauchi S."/>
            <person name="Morin E."/>
            <person name="Kuo A."/>
            <person name="Drula E."/>
            <person name="Varga T."/>
            <person name="Kohler A."/>
            <person name="Feng B."/>
            <person name="Cao Y."/>
            <person name="Lipzen A."/>
            <person name="Daum C."/>
            <person name="Hundley H."/>
            <person name="Pangilinan J."/>
            <person name="Johnson J."/>
            <person name="Barry K."/>
            <person name="LaButti K."/>
            <person name="Ng V."/>
            <person name="Ahrendt S."/>
            <person name="Min B."/>
            <person name="Choi I.G."/>
            <person name="Park H."/>
            <person name="Plett J.M."/>
            <person name="Magnuson J."/>
            <person name="Spatafora J.W."/>
            <person name="Nagy L.G."/>
            <person name="Henrissat B."/>
            <person name="Grigoriev I.V."/>
            <person name="Yang Z.L."/>
            <person name="Xu J."/>
            <person name="Martin F.M."/>
        </authorList>
    </citation>
    <scope>NUCLEOTIDE SEQUENCE</scope>
    <source>
        <strain evidence="1">ATCC 28755</strain>
    </source>
</reference>
<dbReference type="EMBL" id="MU268599">
    <property type="protein sequence ID" value="KAH7904123.1"/>
    <property type="molecule type" value="Genomic_DNA"/>
</dbReference>